<dbReference type="AlphaFoldDB" id="A0A7W7KEB8"/>
<sequence>MTDSAKAYDLTKKAKDKFVSFYPRLEAAGLKLGELGKGELSQEDREGLLILSNMGMSYQEDLRRYIEAAGPFDELTTLEVVSTIEKYLAEIDGI</sequence>
<reference evidence="1 2" key="1">
    <citation type="submission" date="2020-08" db="EMBL/GenBank/DDBJ databases">
        <title>Functional genomics of gut bacteria from endangered species of beetles.</title>
        <authorList>
            <person name="Carlos-Shanley C."/>
        </authorList>
    </citation>
    <scope>NUCLEOTIDE SEQUENCE [LARGE SCALE GENOMIC DNA]</scope>
    <source>
        <strain evidence="1 2">S00179</strain>
    </source>
</reference>
<gene>
    <name evidence="1" type="ORF">HNP46_000063</name>
</gene>
<dbReference type="EMBL" id="JACHLI010000001">
    <property type="protein sequence ID" value="MBB4861252.1"/>
    <property type="molecule type" value="Genomic_DNA"/>
</dbReference>
<dbReference type="RefSeq" id="WP_184585526.1">
    <property type="nucleotide sequence ID" value="NZ_JACHLI010000001.1"/>
</dbReference>
<name>A0A7W7KEB8_PSENT</name>
<organism evidence="1 2">
    <name type="scientific">Pseudomonas nitroreducens</name>
    <dbReference type="NCBI Taxonomy" id="46680"/>
    <lineage>
        <taxon>Bacteria</taxon>
        <taxon>Pseudomonadati</taxon>
        <taxon>Pseudomonadota</taxon>
        <taxon>Gammaproteobacteria</taxon>
        <taxon>Pseudomonadales</taxon>
        <taxon>Pseudomonadaceae</taxon>
        <taxon>Pseudomonas</taxon>
    </lineage>
</organism>
<proteinExistence type="predicted"/>
<comment type="caution">
    <text evidence="1">The sequence shown here is derived from an EMBL/GenBank/DDBJ whole genome shotgun (WGS) entry which is preliminary data.</text>
</comment>
<dbReference type="Proteomes" id="UP000566995">
    <property type="component" value="Unassembled WGS sequence"/>
</dbReference>
<evidence type="ECO:0000313" key="1">
    <source>
        <dbReference type="EMBL" id="MBB4861252.1"/>
    </source>
</evidence>
<evidence type="ECO:0000313" key="2">
    <source>
        <dbReference type="Proteomes" id="UP000566995"/>
    </source>
</evidence>
<accession>A0A7W7KEB8</accession>
<protein>
    <submittedName>
        <fullName evidence="1">Uncharacterized protein</fullName>
    </submittedName>
</protein>